<dbReference type="GO" id="GO:0000245">
    <property type="term" value="P:spliceosomal complex assembly"/>
    <property type="evidence" value="ECO:0007669"/>
    <property type="project" value="TreeGrafter"/>
</dbReference>
<dbReference type="FunFam" id="1.10.510.10:FF:001037">
    <property type="entry name" value="SRSF protein kinase 2"/>
    <property type="match status" value="1"/>
</dbReference>
<reference evidence="12 13" key="1">
    <citation type="submission" date="2019-07" db="EMBL/GenBank/DDBJ databases">
        <title>Chromosome genome assembly for large yellow croaker.</title>
        <authorList>
            <person name="Xiao S."/>
        </authorList>
    </citation>
    <scope>NUCLEOTIDE SEQUENCE [LARGE SCALE GENOMIC DNA]</scope>
    <source>
        <strain evidence="12">JMULYC20181020</strain>
        <tissue evidence="12">Muscle</tissue>
    </source>
</reference>
<evidence type="ECO:0000259" key="11">
    <source>
        <dbReference type="PROSITE" id="PS50011"/>
    </source>
</evidence>
<feature type="region of interest" description="Disordered" evidence="10">
    <location>
        <begin position="398"/>
        <end position="418"/>
    </location>
</feature>
<comment type="catalytic activity">
    <reaction evidence="7">
        <text>L-threonyl-[protein] + ATP = O-phospho-L-threonyl-[protein] + ADP + H(+)</text>
        <dbReference type="Rhea" id="RHEA:46608"/>
        <dbReference type="Rhea" id="RHEA-COMP:11060"/>
        <dbReference type="Rhea" id="RHEA-COMP:11605"/>
        <dbReference type="ChEBI" id="CHEBI:15378"/>
        <dbReference type="ChEBI" id="CHEBI:30013"/>
        <dbReference type="ChEBI" id="CHEBI:30616"/>
        <dbReference type="ChEBI" id="CHEBI:61977"/>
        <dbReference type="ChEBI" id="CHEBI:456216"/>
        <dbReference type="EC" id="2.7.11.1"/>
    </reaction>
</comment>
<dbReference type="InterPro" id="IPR011009">
    <property type="entry name" value="Kinase-like_dom_sf"/>
</dbReference>
<dbReference type="Proteomes" id="UP000424527">
    <property type="component" value="Unassembled WGS sequence"/>
</dbReference>
<evidence type="ECO:0000256" key="3">
    <source>
        <dbReference type="ARBA" id="ARBA00022679"/>
    </source>
</evidence>
<dbReference type="Gene3D" id="3.30.200.20">
    <property type="entry name" value="Phosphorylase Kinase, domain 1"/>
    <property type="match status" value="1"/>
</dbReference>
<dbReference type="Gene3D" id="1.10.510.10">
    <property type="entry name" value="Transferase(Phosphotransferase) domain 1"/>
    <property type="match status" value="2"/>
</dbReference>
<keyword evidence="13" id="KW-1185">Reference proteome</keyword>
<dbReference type="GO" id="GO:0005737">
    <property type="term" value="C:cytoplasm"/>
    <property type="evidence" value="ECO:0007669"/>
    <property type="project" value="TreeGrafter"/>
</dbReference>
<evidence type="ECO:0000256" key="9">
    <source>
        <dbReference type="PROSITE-ProRule" id="PRU10141"/>
    </source>
</evidence>
<dbReference type="KEGG" id="lco:104922201"/>
<evidence type="ECO:0000256" key="7">
    <source>
        <dbReference type="ARBA" id="ARBA00047899"/>
    </source>
</evidence>
<gene>
    <name evidence="12" type="ORF">D5F01_LYC02427</name>
</gene>
<keyword evidence="5 12" id="KW-0418">Kinase</keyword>
<dbReference type="GO" id="GO:0005524">
    <property type="term" value="F:ATP binding"/>
    <property type="evidence" value="ECO:0007669"/>
    <property type="project" value="UniProtKB-UniRule"/>
</dbReference>
<dbReference type="PANTHER" id="PTHR47634">
    <property type="entry name" value="PROTEIN KINASE DOMAIN-CONTAINING PROTEIN-RELATED"/>
    <property type="match status" value="1"/>
</dbReference>
<protein>
    <recommendedName>
        <fullName evidence="1">non-specific serine/threonine protein kinase</fullName>
        <ecNumber evidence="1">2.7.11.1</ecNumber>
    </recommendedName>
</protein>
<dbReference type="FunFam" id="1.10.510.10:FF:000275">
    <property type="entry name" value="SRSF protein kinase 2 isoform X3"/>
    <property type="match status" value="1"/>
</dbReference>
<organism evidence="12 13">
    <name type="scientific">Larimichthys crocea</name>
    <name type="common">Large yellow croaker</name>
    <name type="synonym">Pseudosciaena crocea</name>
    <dbReference type="NCBI Taxonomy" id="215358"/>
    <lineage>
        <taxon>Eukaryota</taxon>
        <taxon>Metazoa</taxon>
        <taxon>Chordata</taxon>
        <taxon>Craniata</taxon>
        <taxon>Vertebrata</taxon>
        <taxon>Euteleostomi</taxon>
        <taxon>Actinopterygii</taxon>
        <taxon>Neopterygii</taxon>
        <taxon>Teleostei</taxon>
        <taxon>Neoteleostei</taxon>
        <taxon>Acanthomorphata</taxon>
        <taxon>Eupercaria</taxon>
        <taxon>Sciaenidae</taxon>
        <taxon>Larimichthys</taxon>
    </lineage>
</organism>
<evidence type="ECO:0000256" key="5">
    <source>
        <dbReference type="ARBA" id="ARBA00022777"/>
    </source>
</evidence>
<keyword evidence="4 9" id="KW-0547">Nucleotide-binding</keyword>
<dbReference type="InterPro" id="IPR008271">
    <property type="entry name" value="Ser/Thr_kinase_AS"/>
</dbReference>
<keyword evidence="3" id="KW-0808">Transferase</keyword>
<dbReference type="SMART" id="SM00220">
    <property type="entry name" value="S_TKc"/>
    <property type="match status" value="1"/>
</dbReference>
<dbReference type="GO" id="GO:0004674">
    <property type="term" value="F:protein serine/threonine kinase activity"/>
    <property type="evidence" value="ECO:0007669"/>
    <property type="project" value="UniProtKB-KW"/>
</dbReference>
<evidence type="ECO:0000256" key="10">
    <source>
        <dbReference type="SAM" id="MobiDB-lite"/>
    </source>
</evidence>
<dbReference type="PANTHER" id="PTHR47634:SF20">
    <property type="entry name" value="SRSF PROTEIN KINASE 3"/>
    <property type="match status" value="1"/>
</dbReference>
<dbReference type="InterPro" id="IPR017441">
    <property type="entry name" value="Protein_kinase_ATP_BS"/>
</dbReference>
<dbReference type="PROSITE" id="PS00108">
    <property type="entry name" value="PROTEIN_KINASE_ST"/>
    <property type="match status" value="1"/>
</dbReference>
<dbReference type="OrthoDB" id="2649at2759"/>
<keyword evidence="6 9" id="KW-0067">ATP-binding</keyword>
<dbReference type="SUPFAM" id="SSF56112">
    <property type="entry name" value="Protein kinase-like (PK-like)"/>
    <property type="match status" value="1"/>
</dbReference>
<evidence type="ECO:0000256" key="6">
    <source>
        <dbReference type="ARBA" id="ARBA00022840"/>
    </source>
</evidence>
<evidence type="ECO:0000256" key="2">
    <source>
        <dbReference type="ARBA" id="ARBA00022527"/>
    </source>
</evidence>
<comment type="catalytic activity">
    <reaction evidence="8">
        <text>L-seryl-[protein] + ATP = O-phospho-L-seryl-[protein] + ADP + H(+)</text>
        <dbReference type="Rhea" id="RHEA:17989"/>
        <dbReference type="Rhea" id="RHEA-COMP:9863"/>
        <dbReference type="Rhea" id="RHEA-COMP:11604"/>
        <dbReference type="ChEBI" id="CHEBI:15378"/>
        <dbReference type="ChEBI" id="CHEBI:29999"/>
        <dbReference type="ChEBI" id="CHEBI:30616"/>
        <dbReference type="ChEBI" id="CHEBI:83421"/>
        <dbReference type="ChEBI" id="CHEBI:456216"/>
        <dbReference type="EC" id="2.7.11.1"/>
    </reaction>
</comment>
<dbReference type="PROSITE" id="PS50011">
    <property type="entry name" value="PROTEIN_KINASE_DOM"/>
    <property type="match status" value="1"/>
</dbReference>
<dbReference type="Pfam" id="PF00069">
    <property type="entry name" value="Pkinase"/>
    <property type="match status" value="2"/>
</dbReference>
<dbReference type="EC" id="2.7.11.1" evidence="1"/>
<dbReference type="EMBL" id="REGW02000003">
    <property type="protein sequence ID" value="KAE8297946.1"/>
    <property type="molecule type" value="Genomic_DNA"/>
</dbReference>
<dbReference type="FunFam" id="3.30.200.20:FF:000163">
    <property type="entry name" value="SRSF protein kinase 2 isoform X1"/>
    <property type="match status" value="1"/>
</dbReference>
<dbReference type="AlphaFoldDB" id="A0A6G0J382"/>
<accession>A0A6G0J382</accession>
<dbReference type="InterPro" id="IPR000719">
    <property type="entry name" value="Prot_kinase_dom"/>
</dbReference>
<comment type="caution">
    <text evidence="12">The sequence shown here is derived from an EMBL/GenBank/DDBJ whole genome shotgun (WGS) entry which is preliminary data.</text>
</comment>
<dbReference type="GO" id="GO:0005634">
    <property type="term" value="C:nucleus"/>
    <property type="evidence" value="ECO:0007669"/>
    <property type="project" value="TreeGrafter"/>
</dbReference>
<feature type="domain" description="Protein kinase" evidence="11">
    <location>
        <begin position="93"/>
        <end position="595"/>
    </location>
</feature>
<keyword evidence="2" id="KW-0723">Serine/threonine-protein kinase</keyword>
<feature type="region of interest" description="Disordered" evidence="10">
    <location>
        <begin position="15"/>
        <end position="68"/>
    </location>
</feature>
<evidence type="ECO:0000256" key="1">
    <source>
        <dbReference type="ARBA" id="ARBA00012513"/>
    </source>
</evidence>
<feature type="compositionally biased region" description="Pro residues" evidence="10">
    <location>
        <begin position="18"/>
        <end position="29"/>
    </location>
</feature>
<name>A0A6G0J382_LARCR</name>
<dbReference type="GO" id="GO:0035556">
    <property type="term" value="P:intracellular signal transduction"/>
    <property type="evidence" value="ECO:0007669"/>
    <property type="project" value="TreeGrafter"/>
</dbReference>
<evidence type="ECO:0000256" key="8">
    <source>
        <dbReference type="ARBA" id="ARBA00048679"/>
    </source>
</evidence>
<evidence type="ECO:0000313" key="13">
    <source>
        <dbReference type="Proteomes" id="UP000424527"/>
    </source>
</evidence>
<evidence type="ECO:0000313" key="12">
    <source>
        <dbReference type="EMBL" id="KAE8297946.1"/>
    </source>
</evidence>
<dbReference type="PROSITE" id="PS00107">
    <property type="entry name" value="PROTEIN_KINASE_ATP"/>
    <property type="match status" value="1"/>
</dbReference>
<feature type="region of interest" description="Disordered" evidence="10">
    <location>
        <begin position="296"/>
        <end position="328"/>
    </location>
</feature>
<evidence type="ECO:0000256" key="4">
    <source>
        <dbReference type="ARBA" id="ARBA00022741"/>
    </source>
</evidence>
<dbReference type="GO" id="GO:0050684">
    <property type="term" value="P:regulation of mRNA processing"/>
    <property type="evidence" value="ECO:0007669"/>
    <property type="project" value="TreeGrafter"/>
</dbReference>
<feature type="binding site" evidence="9">
    <location>
        <position position="122"/>
    </location>
    <ligand>
        <name>ATP</name>
        <dbReference type="ChEBI" id="CHEBI:30616"/>
    </ligand>
</feature>
<dbReference type="InterPro" id="IPR051334">
    <property type="entry name" value="SRPK"/>
</dbReference>
<proteinExistence type="predicted"/>
<sequence>MSSSYAAAISALLSASSPNPPVKTSPEPFPDTAGSPRPSPVPSKAVHSTPAAQIHPHSTEPLGSYEEQQENPADYDIGGYYHVEKGEIFVDRYQVVKKLGWGHFSTVWLCWDMVKRRFVALKVVKSAQTFTETALDEIKLLKCVRDSDPKDPKRERIVHLIDDFRITGANGEHVCMVLEVLGHQLLRWIVKSNYTGLPLPCVKSILRQVLQGLDYLHTKCKIIHTDIKPENILLRVDEDYIQKLAANTKLWQLPVSPAFTSSSVNRNSGEKQNLSRLLGKLTGVFHTLGEWSSKVSKSPMKRLTRKDRSRRGQESATAHAPKEKLHVSFSDAPAPFSTRSSTCLSKLTGATLKFRRHTMLFEDGLDSATRSNKDSFCSWPDLNTDAPVSGSRSVLFHQTADKEPPPPSPSSPRGISDSDELLDLLKPQNADKVLIKIADLGNACWVHKHFTEDIQTCQYRSVEVLIGADYDTPADIWSTACMAFELATGDYLFDPQSGATFSREEDHIAHIIELLGPLPSQFALSGRNSKRYFNRKGQLRHISKLKPWSLFEILLDKYEWSREEAAQFSSFLLTMLELLPEERATAAQCLKHPWISS</sequence>
<feature type="compositionally biased region" description="Basic residues" evidence="10">
    <location>
        <begin position="299"/>
        <end position="309"/>
    </location>
</feature>